<proteinExistence type="predicted"/>
<keyword evidence="2" id="KW-0479">Metal-binding</keyword>
<dbReference type="GO" id="GO:0008270">
    <property type="term" value="F:zinc ion binding"/>
    <property type="evidence" value="ECO:0007669"/>
    <property type="project" value="InterPro"/>
</dbReference>
<evidence type="ECO:0000256" key="6">
    <source>
        <dbReference type="ARBA" id="ARBA00023242"/>
    </source>
</evidence>
<accession>A0A6A7BDY3</accession>
<dbReference type="AlphaFoldDB" id="A0A6A7BDY3"/>
<dbReference type="CDD" id="cd12148">
    <property type="entry name" value="fungal_TF_MHR"/>
    <property type="match status" value="1"/>
</dbReference>
<gene>
    <name evidence="9" type="ORF">T440DRAFT_465479</name>
</gene>
<keyword evidence="6" id="KW-0539">Nucleus</keyword>
<dbReference type="GO" id="GO:0005634">
    <property type="term" value="C:nucleus"/>
    <property type="evidence" value="ECO:0007669"/>
    <property type="project" value="UniProtKB-SubCell"/>
</dbReference>
<feature type="compositionally biased region" description="Polar residues" evidence="7">
    <location>
        <begin position="611"/>
        <end position="627"/>
    </location>
</feature>
<dbReference type="InterPro" id="IPR007219">
    <property type="entry name" value="XnlR_reg_dom"/>
</dbReference>
<name>A0A6A7BDY3_9PLEO</name>
<dbReference type="Proteomes" id="UP000799423">
    <property type="component" value="Unassembled WGS sequence"/>
</dbReference>
<evidence type="ECO:0000256" key="3">
    <source>
        <dbReference type="ARBA" id="ARBA00023015"/>
    </source>
</evidence>
<dbReference type="PANTHER" id="PTHR31845">
    <property type="entry name" value="FINGER DOMAIN PROTEIN, PUTATIVE-RELATED"/>
    <property type="match status" value="1"/>
</dbReference>
<dbReference type="Pfam" id="PF04082">
    <property type="entry name" value="Fungal_trans"/>
    <property type="match status" value="1"/>
</dbReference>
<dbReference type="InterPro" id="IPR051089">
    <property type="entry name" value="prtT"/>
</dbReference>
<evidence type="ECO:0000256" key="1">
    <source>
        <dbReference type="ARBA" id="ARBA00004123"/>
    </source>
</evidence>
<protein>
    <recommendedName>
        <fullName evidence="8">Zn(2)-C6 fungal-type domain-containing protein</fullName>
    </recommendedName>
</protein>
<dbReference type="InterPro" id="IPR036864">
    <property type="entry name" value="Zn2-C6_fun-type_DNA-bd_sf"/>
</dbReference>
<feature type="region of interest" description="Disordered" evidence="7">
    <location>
        <begin position="91"/>
        <end position="111"/>
    </location>
</feature>
<keyword evidence="4" id="KW-0238">DNA-binding</keyword>
<dbReference type="GO" id="GO:0000976">
    <property type="term" value="F:transcription cis-regulatory region binding"/>
    <property type="evidence" value="ECO:0007669"/>
    <property type="project" value="TreeGrafter"/>
</dbReference>
<keyword evidence="5" id="KW-0804">Transcription</keyword>
<evidence type="ECO:0000313" key="9">
    <source>
        <dbReference type="EMBL" id="KAF2853711.1"/>
    </source>
</evidence>
<feature type="region of interest" description="Disordered" evidence="7">
    <location>
        <begin position="611"/>
        <end position="633"/>
    </location>
</feature>
<sequence>MEDVERPSTTRAGIPRTSQACERCRTLKTRCLPSAEADRCQRCYSADKECVWADAPRRIRKLRAPSRIAQVEQKIDGLVAQLVNATDLRSESATAPVERQPDVSSTPEYEARRTTWIRETKAAPGSWLPVVNFEPNTPRIHQGSGQDPGSSETDRQYLLELRNVHTYSDDEDANQAPARLFRPSKRREAPIADELVQQLLSTREADALINDYRQMSVSFPFVVIPSGVSAIDMHASRPMLFLAIITVASWQDHARQRCLDGIYRRELATRTLIYPRRTLGLVQSVLVYLSWYHFVFSHKTQQIFFLHHLVIGLALDIGLHQDYQPLSIVNQPPPPPPPAEEQRERHRAFLGCYYLASMVSAGLQKPNLLKHTTQMTEWAQNLKQDREYESDETIGHLISLRQIDDQIQDTLFAGSTRDTNLSDPRTLMHMRFMAALLETWKKESSAAESRRVLGLSSSFTDMLLHSVALRSQPSDQFPSHDSTHLSALLSALEAGKRFLDTLLTFPAQEYHLISFCEWMRLPVVIMTIAKLCMPTDAHVAAGWDFKAAQDRTRLDLCLESICYRMQSLSTYDRRSQPHPDFWHAMRAINDLTKTWYMRKIRPADATSSQVTPNSFTGLATSESSCPSSRVVPTPMTHQAEQGYDSLAGINYMQDINMDVQVDTEDDHDPFAAMKHADFDMEQFLDMGIWGDQNYVGMGFGDNGMPF</sequence>
<evidence type="ECO:0000313" key="10">
    <source>
        <dbReference type="Proteomes" id="UP000799423"/>
    </source>
</evidence>
<reference evidence="9" key="1">
    <citation type="submission" date="2020-01" db="EMBL/GenBank/DDBJ databases">
        <authorList>
            <consortium name="DOE Joint Genome Institute"/>
            <person name="Haridas S."/>
            <person name="Albert R."/>
            <person name="Binder M."/>
            <person name="Bloem J."/>
            <person name="Labutti K."/>
            <person name="Salamov A."/>
            <person name="Andreopoulos B."/>
            <person name="Baker S.E."/>
            <person name="Barry K."/>
            <person name="Bills G."/>
            <person name="Bluhm B.H."/>
            <person name="Cannon C."/>
            <person name="Castanera R."/>
            <person name="Culley D.E."/>
            <person name="Daum C."/>
            <person name="Ezra D."/>
            <person name="Gonzalez J.B."/>
            <person name="Henrissat B."/>
            <person name="Kuo A."/>
            <person name="Liang C."/>
            <person name="Lipzen A."/>
            <person name="Lutzoni F."/>
            <person name="Magnuson J."/>
            <person name="Mondo S."/>
            <person name="Nolan M."/>
            <person name="Ohm R."/>
            <person name="Pangilinan J."/>
            <person name="Park H.-J."/>
            <person name="Ramirez L."/>
            <person name="Alfaro M."/>
            <person name="Sun H."/>
            <person name="Tritt A."/>
            <person name="Yoshinaga Y."/>
            <person name="Zwiers L.-H."/>
            <person name="Turgeon B.G."/>
            <person name="Goodwin S.B."/>
            <person name="Spatafora J.W."/>
            <person name="Crous P.W."/>
            <person name="Grigoriev I.V."/>
        </authorList>
    </citation>
    <scope>NUCLEOTIDE SEQUENCE</scope>
    <source>
        <strain evidence="9">IPT5</strain>
    </source>
</reference>
<dbReference type="PROSITE" id="PS00463">
    <property type="entry name" value="ZN2_CY6_FUNGAL_1"/>
    <property type="match status" value="1"/>
</dbReference>
<keyword evidence="3" id="KW-0805">Transcription regulation</keyword>
<dbReference type="InterPro" id="IPR001138">
    <property type="entry name" value="Zn2Cys6_DnaBD"/>
</dbReference>
<dbReference type="OrthoDB" id="5424793at2759"/>
<evidence type="ECO:0000259" key="8">
    <source>
        <dbReference type="PROSITE" id="PS50048"/>
    </source>
</evidence>
<dbReference type="PANTHER" id="PTHR31845:SF10">
    <property type="entry name" value="ZN(II)2CYS6 TRANSCRIPTION FACTOR (EUROFUNG)"/>
    <property type="match status" value="1"/>
</dbReference>
<dbReference type="SUPFAM" id="SSF57701">
    <property type="entry name" value="Zn2/Cys6 DNA-binding domain"/>
    <property type="match status" value="1"/>
</dbReference>
<dbReference type="GO" id="GO:0006351">
    <property type="term" value="P:DNA-templated transcription"/>
    <property type="evidence" value="ECO:0007669"/>
    <property type="project" value="InterPro"/>
</dbReference>
<dbReference type="EMBL" id="MU006294">
    <property type="protein sequence ID" value="KAF2853711.1"/>
    <property type="molecule type" value="Genomic_DNA"/>
</dbReference>
<dbReference type="CDD" id="cd00067">
    <property type="entry name" value="GAL4"/>
    <property type="match status" value="1"/>
</dbReference>
<evidence type="ECO:0000256" key="5">
    <source>
        <dbReference type="ARBA" id="ARBA00023163"/>
    </source>
</evidence>
<evidence type="ECO:0000256" key="4">
    <source>
        <dbReference type="ARBA" id="ARBA00023125"/>
    </source>
</evidence>
<evidence type="ECO:0000256" key="7">
    <source>
        <dbReference type="SAM" id="MobiDB-lite"/>
    </source>
</evidence>
<feature type="domain" description="Zn(2)-C6 fungal-type" evidence="8">
    <location>
        <begin position="20"/>
        <end position="52"/>
    </location>
</feature>
<dbReference type="Gene3D" id="4.10.240.10">
    <property type="entry name" value="Zn(2)-C6 fungal-type DNA-binding domain"/>
    <property type="match status" value="1"/>
</dbReference>
<evidence type="ECO:0000256" key="2">
    <source>
        <dbReference type="ARBA" id="ARBA00022723"/>
    </source>
</evidence>
<keyword evidence="10" id="KW-1185">Reference proteome</keyword>
<comment type="subcellular location">
    <subcellularLocation>
        <location evidence="1">Nucleus</location>
    </subcellularLocation>
</comment>
<dbReference type="GO" id="GO:0000981">
    <property type="term" value="F:DNA-binding transcription factor activity, RNA polymerase II-specific"/>
    <property type="evidence" value="ECO:0007669"/>
    <property type="project" value="InterPro"/>
</dbReference>
<organism evidence="9 10">
    <name type="scientific">Plenodomus tracheiphilus IPT5</name>
    <dbReference type="NCBI Taxonomy" id="1408161"/>
    <lineage>
        <taxon>Eukaryota</taxon>
        <taxon>Fungi</taxon>
        <taxon>Dikarya</taxon>
        <taxon>Ascomycota</taxon>
        <taxon>Pezizomycotina</taxon>
        <taxon>Dothideomycetes</taxon>
        <taxon>Pleosporomycetidae</taxon>
        <taxon>Pleosporales</taxon>
        <taxon>Pleosporineae</taxon>
        <taxon>Leptosphaeriaceae</taxon>
        <taxon>Plenodomus</taxon>
    </lineage>
</organism>
<dbReference type="SMART" id="SM00066">
    <property type="entry name" value="GAL4"/>
    <property type="match status" value="1"/>
</dbReference>
<dbReference type="PROSITE" id="PS50048">
    <property type="entry name" value="ZN2_CY6_FUNGAL_2"/>
    <property type="match status" value="1"/>
</dbReference>